<evidence type="ECO:0000256" key="1">
    <source>
        <dbReference type="SAM" id="Phobius"/>
    </source>
</evidence>
<protein>
    <submittedName>
        <fullName evidence="2">Uncharacterized protein</fullName>
    </submittedName>
</protein>
<feature type="transmembrane region" description="Helical" evidence="1">
    <location>
        <begin position="236"/>
        <end position="258"/>
    </location>
</feature>
<sequence length="268" mass="30536">MDNSRRSDSPFDLELEELEKEYGLKLEDYDVECPSEEEMMRTIEAIRPYVPVKENRWRSFAENSSTLLKNSYQEIFYFSRLFWLLNVLFLVLGTLAVFAAEQDPYVTMLLLAPLPTITGLFEIMKSKLTGMAELELSFKYSLLEIILSRMLIIGGFNVLINLIATVALSILAQDVWAGKLLLYWMIPFTVVTAISLLIANRLRHMHTVTASLVVWLGAGVVLSNSEVIEKIESVPAGVYVMFIIAASILIIFQAGRLYKRGMNYEFNH</sequence>
<dbReference type="Proteomes" id="UP000325182">
    <property type="component" value="Unassembled WGS sequence"/>
</dbReference>
<dbReference type="EMBL" id="VTEG01000001">
    <property type="protein sequence ID" value="TYS01285.1"/>
    <property type="molecule type" value="Genomic_DNA"/>
</dbReference>
<feature type="transmembrane region" description="Helical" evidence="1">
    <location>
        <begin position="81"/>
        <end position="99"/>
    </location>
</feature>
<proteinExistence type="predicted"/>
<evidence type="ECO:0000313" key="2">
    <source>
        <dbReference type="EMBL" id="TYS01285.1"/>
    </source>
</evidence>
<dbReference type="RefSeq" id="WP_148952650.1">
    <property type="nucleotide sequence ID" value="NZ_VTEG01000001.1"/>
</dbReference>
<keyword evidence="1" id="KW-0812">Transmembrane</keyword>
<feature type="transmembrane region" description="Helical" evidence="1">
    <location>
        <begin position="206"/>
        <end position="224"/>
    </location>
</feature>
<feature type="transmembrane region" description="Helical" evidence="1">
    <location>
        <begin position="145"/>
        <end position="168"/>
    </location>
</feature>
<dbReference type="AlphaFoldDB" id="A0A5D4MHB8"/>
<organism evidence="2 3">
    <name type="scientific">Rossellomorea vietnamensis</name>
    <dbReference type="NCBI Taxonomy" id="218284"/>
    <lineage>
        <taxon>Bacteria</taxon>
        <taxon>Bacillati</taxon>
        <taxon>Bacillota</taxon>
        <taxon>Bacilli</taxon>
        <taxon>Bacillales</taxon>
        <taxon>Bacillaceae</taxon>
        <taxon>Rossellomorea</taxon>
    </lineage>
</organism>
<feature type="transmembrane region" description="Helical" evidence="1">
    <location>
        <begin position="180"/>
        <end position="199"/>
    </location>
</feature>
<gene>
    <name evidence="2" type="ORF">FZC84_01100</name>
</gene>
<keyword evidence="1" id="KW-1133">Transmembrane helix</keyword>
<feature type="transmembrane region" description="Helical" evidence="1">
    <location>
        <begin position="105"/>
        <end position="124"/>
    </location>
</feature>
<comment type="caution">
    <text evidence="2">The sequence shown here is derived from an EMBL/GenBank/DDBJ whole genome shotgun (WGS) entry which is preliminary data.</text>
</comment>
<reference evidence="2 3" key="1">
    <citation type="submission" date="2019-08" db="EMBL/GenBank/DDBJ databases">
        <title>Bacillus genomes from the desert of Cuatro Cienegas, Coahuila.</title>
        <authorList>
            <person name="Olmedo-Alvarez G."/>
        </authorList>
    </citation>
    <scope>NUCLEOTIDE SEQUENCE [LARGE SCALE GENOMIC DNA]</scope>
    <source>
        <strain evidence="2 3">CH128b_4D</strain>
    </source>
</reference>
<name>A0A5D4MHB8_9BACI</name>
<accession>A0A5D4MHB8</accession>
<keyword evidence="1" id="KW-0472">Membrane</keyword>
<evidence type="ECO:0000313" key="3">
    <source>
        <dbReference type="Proteomes" id="UP000325182"/>
    </source>
</evidence>